<proteinExistence type="inferred from homology"/>
<evidence type="ECO:0000259" key="4">
    <source>
        <dbReference type="Pfam" id="PF01266"/>
    </source>
</evidence>
<evidence type="ECO:0000256" key="1">
    <source>
        <dbReference type="ARBA" id="ARBA00010062"/>
    </source>
</evidence>
<evidence type="ECO:0000313" key="7">
    <source>
        <dbReference type="Proteomes" id="UP001601288"/>
    </source>
</evidence>
<dbReference type="SUPFAM" id="SSF51905">
    <property type="entry name" value="FAD/NAD(P)-binding domain"/>
    <property type="match status" value="1"/>
</dbReference>
<dbReference type="Proteomes" id="UP001601288">
    <property type="component" value="Unassembled WGS sequence"/>
</dbReference>
<keyword evidence="3" id="KW-0560">Oxidoreductase</keyword>
<evidence type="ECO:0000256" key="2">
    <source>
        <dbReference type="ARBA" id="ARBA00022729"/>
    </source>
</evidence>
<dbReference type="PANTHER" id="PTHR13847:SF287">
    <property type="entry name" value="FAD-DEPENDENT OXIDOREDUCTASE DOMAIN-CONTAINING PROTEIN 1"/>
    <property type="match status" value="1"/>
</dbReference>
<dbReference type="InterPro" id="IPR028081">
    <property type="entry name" value="Leu-bd"/>
</dbReference>
<comment type="caution">
    <text evidence="6">The sequence shown here is derived from an EMBL/GenBank/DDBJ whole genome shotgun (WGS) entry which is preliminary data.</text>
</comment>
<dbReference type="Pfam" id="PF13458">
    <property type="entry name" value="Peripla_BP_6"/>
    <property type="match status" value="1"/>
</dbReference>
<keyword evidence="7" id="KW-1185">Reference proteome</keyword>
<dbReference type="RefSeq" id="WP_358286145.1">
    <property type="nucleotide sequence ID" value="NZ_JBEYGJ010000025.1"/>
</dbReference>
<protein>
    <submittedName>
        <fullName evidence="6">FAD-dependent oxidoreductase</fullName>
    </submittedName>
</protein>
<dbReference type="InterPro" id="IPR006076">
    <property type="entry name" value="FAD-dep_OxRdtase"/>
</dbReference>
<reference evidence="6 7" key="1">
    <citation type="submission" date="2024-10" db="EMBL/GenBank/DDBJ databases">
        <title>The Natural Products Discovery Center: Release of the First 8490 Sequenced Strains for Exploring Actinobacteria Biosynthetic Diversity.</title>
        <authorList>
            <person name="Kalkreuter E."/>
            <person name="Kautsar S.A."/>
            <person name="Yang D."/>
            <person name="Bader C.D."/>
            <person name="Teijaro C.N."/>
            <person name="Fluegel L."/>
            <person name="Davis C.M."/>
            <person name="Simpson J.R."/>
            <person name="Lauterbach L."/>
            <person name="Steele A.D."/>
            <person name="Gui C."/>
            <person name="Meng S."/>
            <person name="Li G."/>
            <person name="Viehrig K."/>
            <person name="Ye F."/>
            <person name="Su P."/>
            <person name="Kiefer A.F."/>
            <person name="Nichols A."/>
            <person name="Cepeda A.J."/>
            <person name="Yan W."/>
            <person name="Fan B."/>
            <person name="Jiang Y."/>
            <person name="Adhikari A."/>
            <person name="Zheng C.-J."/>
            <person name="Schuster L."/>
            <person name="Cowan T.M."/>
            <person name="Smanski M.J."/>
            <person name="Chevrette M.G."/>
            <person name="De Carvalho L.P.S."/>
            <person name="Shen B."/>
        </authorList>
    </citation>
    <scope>NUCLEOTIDE SEQUENCE [LARGE SCALE GENOMIC DNA]</scope>
    <source>
        <strain evidence="6 7">NPDC007066</strain>
    </source>
</reference>
<dbReference type="InterPro" id="IPR028082">
    <property type="entry name" value="Peripla_BP_I"/>
</dbReference>
<dbReference type="Gene3D" id="3.40.50.2300">
    <property type="match status" value="1"/>
</dbReference>
<keyword evidence="2" id="KW-0732">Signal</keyword>
<dbReference type="Gene3D" id="3.50.50.60">
    <property type="entry name" value="FAD/NAD(P)-binding domain"/>
    <property type="match status" value="1"/>
</dbReference>
<dbReference type="SUPFAM" id="SSF53822">
    <property type="entry name" value="Periplasmic binding protein-like I"/>
    <property type="match status" value="1"/>
</dbReference>
<dbReference type="InterPro" id="IPR036188">
    <property type="entry name" value="FAD/NAD-bd_sf"/>
</dbReference>
<comment type="similarity">
    <text evidence="1">Belongs to the leucine-binding protein family.</text>
</comment>
<name>A0ABW6LM26_9ACTN</name>
<dbReference type="Gene3D" id="3.30.9.10">
    <property type="entry name" value="D-Amino Acid Oxidase, subunit A, domain 2"/>
    <property type="match status" value="1"/>
</dbReference>
<dbReference type="PANTHER" id="PTHR13847">
    <property type="entry name" value="SARCOSINE DEHYDROGENASE-RELATED"/>
    <property type="match status" value="1"/>
</dbReference>
<evidence type="ECO:0000259" key="5">
    <source>
        <dbReference type="Pfam" id="PF13458"/>
    </source>
</evidence>
<organism evidence="6 7">
    <name type="scientific">Streptomyces massasporeus</name>
    <dbReference type="NCBI Taxonomy" id="67324"/>
    <lineage>
        <taxon>Bacteria</taxon>
        <taxon>Bacillati</taxon>
        <taxon>Actinomycetota</taxon>
        <taxon>Actinomycetes</taxon>
        <taxon>Kitasatosporales</taxon>
        <taxon>Streptomycetaceae</taxon>
        <taxon>Streptomyces</taxon>
    </lineage>
</organism>
<feature type="domain" description="Leucine-binding protein" evidence="5">
    <location>
        <begin position="5"/>
        <end position="185"/>
    </location>
</feature>
<dbReference type="EMBL" id="JBIAFP010000025">
    <property type="protein sequence ID" value="MFE9229458.1"/>
    <property type="molecule type" value="Genomic_DNA"/>
</dbReference>
<evidence type="ECO:0000313" key="6">
    <source>
        <dbReference type="EMBL" id="MFE9229458.1"/>
    </source>
</evidence>
<accession>A0ABW6LM26</accession>
<dbReference type="Pfam" id="PF01266">
    <property type="entry name" value="DAO"/>
    <property type="match status" value="1"/>
</dbReference>
<gene>
    <name evidence="6" type="ORF">ACFYM3_33645</name>
</gene>
<feature type="domain" description="FAD dependent oxidoreductase" evidence="4">
    <location>
        <begin position="297"/>
        <end position="645"/>
    </location>
</feature>
<sequence length="655" mass="67691">MGEPTRVAVVGPFSGPRASWGRLLTDAMKSRLDSGISWEPHDDRGDAGTAAKVGDAIVANGGFTAVVGHFNSMGAARVMDRYRDAGLPLLLPLATAPGLLTAPGALRWCAHDTGQVEALIGAARHLGHRAPHIADDGSTYGRRLADRFRDLLPCSGPSGPLDAVVVCGTHAGAAATARRLRAEGFGGRFLFTDDCAVDDFPDLLGAAAGDAHVARLRGGARRHVEAAFNCLVDALMANPGSRGDELLTALRKHAGIGFDARGDAVDAGAPSAWEVVPLTKRSSHSPPPVRGRVPGADVIVVGDGVVGCAIAAELAASGRSVALASLGPDAPAATAQSGGLVRAYEPQPVLRSLAIRSHQRLWGADPELAASCGFRRTGSLVLLGPDDLPKAERGLTQLRAAGIAADLLPAEEVSSRWPDLAVEDIVAALWEPDGGYASPPATAAAFRTRALRSGATSLPYGPVRALLPHRRGAEVVMDGATLTAGCVVVAAGTGSAALLGDRLRFRPGTSAPRTRHIRYAFFDRGGREVPAVNDLTTGVWGRPQVDGEAAGGYLTGRPVEEWDVSPVGGDALTEEQVAYIREGAAHRWPWLAHAPVTGGRFGTDVYHPDGPFIGLLPGEPSTVVAACWSGAGFKTAPGAAAEAAAAVSHLLEARR</sequence>
<evidence type="ECO:0000256" key="3">
    <source>
        <dbReference type="ARBA" id="ARBA00023002"/>
    </source>
</evidence>